<proteinExistence type="predicted"/>
<reference evidence="4" key="1">
    <citation type="submission" date="2020-03" db="EMBL/GenBank/DDBJ databases">
        <title>Evolution of repeat sequences and sex chromosomes of tilapia species revealed by chromosome-level genomes.</title>
        <authorList>
            <person name="Xu L."/>
            <person name="Tao W."/>
            <person name="Wang D."/>
            <person name="Zhou Q."/>
        </authorList>
    </citation>
    <scope>NUCLEOTIDE SEQUENCE [LARGE SCALE GENOMIC DNA]</scope>
    <source>
        <strain evidence="4">Israel</strain>
    </source>
</reference>
<evidence type="ECO:0000313" key="3">
    <source>
        <dbReference type="Ensembl" id="ENSOABP00000064772.1"/>
    </source>
</evidence>
<dbReference type="PANTHER" id="PTHR23138">
    <property type="entry name" value="RAN BINDING PROTEIN"/>
    <property type="match status" value="1"/>
</dbReference>
<accession>A0AAZ1XAQ4</accession>
<dbReference type="Pfam" id="PF00638">
    <property type="entry name" value="Ran_BP1"/>
    <property type="match status" value="1"/>
</dbReference>
<reference evidence="3" key="3">
    <citation type="submission" date="2025-09" db="UniProtKB">
        <authorList>
            <consortium name="Ensembl"/>
        </authorList>
    </citation>
    <scope>IDENTIFICATION</scope>
</reference>
<feature type="domain" description="RanBD1" evidence="2">
    <location>
        <begin position="26"/>
        <end position="101"/>
    </location>
</feature>
<sequence>YTDPNERAVESDNDSTHAEEDEDGPHFEPIVPLPDKVDVKTGEEEEEEIFCTRAKLYRFDTETKEWKERGIGNVKILKHSTKGKVRLLMRREQVLKICVCHTSFRRQRK</sequence>
<dbReference type="InterPro" id="IPR011993">
    <property type="entry name" value="PH-like_dom_sf"/>
</dbReference>
<dbReference type="InterPro" id="IPR045255">
    <property type="entry name" value="RanBP1-like"/>
</dbReference>
<dbReference type="Proteomes" id="UP000472276">
    <property type="component" value="Unassembled WGS sequence"/>
</dbReference>
<name>A0AAZ1XAQ4_OREAU</name>
<dbReference type="Gene3D" id="2.30.29.30">
    <property type="entry name" value="Pleckstrin-homology domain (PH domain)/Phosphotyrosine-binding domain (PTB)"/>
    <property type="match status" value="1"/>
</dbReference>
<reference evidence="3" key="2">
    <citation type="submission" date="2025-08" db="UniProtKB">
        <authorList>
            <consortium name="Ensembl"/>
        </authorList>
    </citation>
    <scope>IDENTIFICATION</scope>
</reference>
<dbReference type="GO" id="GO:0005096">
    <property type="term" value="F:GTPase activator activity"/>
    <property type="evidence" value="ECO:0007669"/>
    <property type="project" value="TreeGrafter"/>
</dbReference>
<organism evidence="3 4">
    <name type="scientific">Oreochromis aureus</name>
    <name type="common">Israeli tilapia</name>
    <name type="synonym">Chromis aureus</name>
    <dbReference type="NCBI Taxonomy" id="47969"/>
    <lineage>
        <taxon>Eukaryota</taxon>
        <taxon>Metazoa</taxon>
        <taxon>Chordata</taxon>
        <taxon>Craniata</taxon>
        <taxon>Vertebrata</taxon>
        <taxon>Euteleostomi</taxon>
        <taxon>Actinopterygii</taxon>
        <taxon>Neopterygii</taxon>
        <taxon>Teleostei</taxon>
        <taxon>Neoteleostei</taxon>
        <taxon>Acanthomorphata</taxon>
        <taxon>Ovalentaria</taxon>
        <taxon>Cichlomorphae</taxon>
        <taxon>Cichliformes</taxon>
        <taxon>Cichlidae</taxon>
        <taxon>African cichlids</taxon>
        <taxon>Pseudocrenilabrinae</taxon>
        <taxon>Oreochromini</taxon>
        <taxon>Oreochromis</taxon>
    </lineage>
</organism>
<dbReference type="GO" id="GO:0005737">
    <property type="term" value="C:cytoplasm"/>
    <property type="evidence" value="ECO:0007669"/>
    <property type="project" value="TreeGrafter"/>
</dbReference>
<evidence type="ECO:0000313" key="4">
    <source>
        <dbReference type="Proteomes" id="UP000472276"/>
    </source>
</evidence>
<evidence type="ECO:0000256" key="1">
    <source>
        <dbReference type="SAM" id="MobiDB-lite"/>
    </source>
</evidence>
<dbReference type="SUPFAM" id="SSF50729">
    <property type="entry name" value="PH domain-like"/>
    <property type="match status" value="1"/>
</dbReference>
<dbReference type="SMART" id="SM00160">
    <property type="entry name" value="RanBD"/>
    <property type="match status" value="1"/>
</dbReference>
<feature type="region of interest" description="Disordered" evidence="1">
    <location>
        <begin position="1"/>
        <end position="34"/>
    </location>
</feature>
<protein>
    <recommendedName>
        <fullName evidence="2">RanBD1 domain-containing protein</fullName>
    </recommendedName>
</protein>
<dbReference type="InterPro" id="IPR000156">
    <property type="entry name" value="Ran_bind_dom"/>
</dbReference>
<dbReference type="PROSITE" id="PS50196">
    <property type="entry name" value="RANBD1"/>
    <property type="match status" value="1"/>
</dbReference>
<evidence type="ECO:0000259" key="2">
    <source>
        <dbReference type="PROSITE" id="PS50196"/>
    </source>
</evidence>
<feature type="compositionally biased region" description="Basic and acidic residues" evidence="1">
    <location>
        <begin position="1"/>
        <end position="18"/>
    </location>
</feature>
<keyword evidence="4" id="KW-1185">Reference proteome</keyword>
<dbReference type="AlphaFoldDB" id="A0AAZ1XAQ4"/>
<dbReference type="Ensembl" id="ENSOABT00000084625.1">
    <property type="protein sequence ID" value="ENSOABP00000064772.1"/>
    <property type="gene ID" value="ENSOABG00000035484.1"/>
</dbReference>
<dbReference type="PANTHER" id="PTHR23138:SF87">
    <property type="entry name" value="E3 SUMO-PROTEIN LIGASE RANBP2"/>
    <property type="match status" value="1"/>
</dbReference>
<dbReference type="GO" id="GO:0005643">
    <property type="term" value="C:nuclear pore"/>
    <property type="evidence" value="ECO:0007669"/>
    <property type="project" value="TreeGrafter"/>
</dbReference>